<dbReference type="Proteomes" id="UP001235064">
    <property type="component" value="Unassembled WGS sequence"/>
</dbReference>
<evidence type="ECO:0000256" key="4">
    <source>
        <dbReference type="ARBA" id="ARBA00023033"/>
    </source>
</evidence>
<evidence type="ECO:0000259" key="5">
    <source>
        <dbReference type="Pfam" id="PF00296"/>
    </source>
</evidence>
<name>A0ABT7N3G9_9MICO</name>
<comment type="caution">
    <text evidence="6">The sequence shown here is derived from an EMBL/GenBank/DDBJ whole genome shotgun (WGS) entry which is preliminary data.</text>
</comment>
<sequence>MRAGIHFWNYNTPDGERSIARAVADTAATAEAGGFSQFTVMDHWFQMEMTGDPAQPMLEAFTTLGFVAAQTTSMRLGPLVTGVTYRYPGLLAKTVTTLDVLSEGRAMLGLGAAWYEREHHALGVPYPAISERFERLEEALQVAEQMWSEDTGPYHGRHYRLEETLNSPRPVSTPHPPIMIGGRGEKKTLRIAAQYAQIVNLTAFDPDDVAHLLDVLRRHCDAAGTDYDAIEKQAMATRLNPTAPEFWPTMERLAGLGIDLVVFGVRPDDQVTTTARLAEGVLPRLAEL</sequence>
<accession>A0ABT7N3G9</accession>
<dbReference type="NCBIfam" id="TIGR03560">
    <property type="entry name" value="F420_Rv1855c"/>
    <property type="match status" value="1"/>
</dbReference>
<feature type="domain" description="Luciferase-like" evidence="5">
    <location>
        <begin position="9"/>
        <end position="230"/>
    </location>
</feature>
<dbReference type="InterPro" id="IPR036661">
    <property type="entry name" value="Luciferase-like_sf"/>
</dbReference>
<dbReference type="SUPFAM" id="SSF51679">
    <property type="entry name" value="Bacterial luciferase-like"/>
    <property type="match status" value="1"/>
</dbReference>
<dbReference type="GO" id="GO:0016491">
    <property type="term" value="F:oxidoreductase activity"/>
    <property type="evidence" value="ECO:0007669"/>
    <property type="project" value="UniProtKB-KW"/>
</dbReference>
<evidence type="ECO:0000313" key="6">
    <source>
        <dbReference type="EMBL" id="MDL9981242.1"/>
    </source>
</evidence>
<evidence type="ECO:0000313" key="7">
    <source>
        <dbReference type="Proteomes" id="UP001235064"/>
    </source>
</evidence>
<keyword evidence="2" id="KW-0288">FMN</keyword>
<protein>
    <submittedName>
        <fullName evidence="6">LLM class F420-dependent oxidoreductase</fullName>
        <ecNumber evidence="6">1.-.-.-</ecNumber>
    </submittedName>
</protein>
<organism evidence="6 7">
    <name type="scientific">Microbacterium candidum</name>
    <dbReference type="NCBI Taxonomy" id="3041922"/>
    <lineage>
        <taxon>Bacteria</taxon>
        <taxon>Bacillati</taxon>
        <taxon>Actinomycetota</taxon>
        <taxon>Actinomycetes</taxon>
        <taxon>Micrococcales</taxon>
        <taxon>Microbacteriaceae</taxon>
        <taxon>Microbacterium</taxon>
    </lineage>
</organism>
<evidence type="ECO:0000256" key="1">
    <source>
        <dbReference type="ARBA" id="ARBA00022630"/>
    </source>
</evidence>
<dbReference type="PANTHER" id="PTHR42847">
    <property type="entry name" value="ALKANESULFONATE MONOOXYGENASE"/>
    <property type="match status" value="1"/>
</dbReference>
<proteinExistence type="predicted"/>
<keyword evidence="7" id="KW-1185">Reference proteome</keyword>
<reference evidence="6 7" key="1">
    <citation type="submission" date="2023-06" db="EMBL/GenBank/DDBJ databases">
        <title>Microbacterium sp. nov., isolated from a waste landfill.</title>
        <authorList>
            <person name="Wen W."/>
        </authorList>
    </citation>
    <scope>NUCLEOTIDE SEQUENCE [LARGE SCALE GENOMIC DNA]</scope>
    <source>
        <strain evidence="6 7">ASV49</strain>
    </source>
</reference>
<evidence type="ECO:0000256" key="3">
    <source>
        <dbReference type="ARBA" id="ARBA00023002"/>
    </source>
</evidence>
<dbReference type="InterPro" id="IPR011251">
    <property type="entry name" value="Luciferase-like_dom"/>
</dbReference>
<gene>
    <name evidence="6" type="ORF">QSV35_18065</name>
</gene>
<dbReference type="PANTHER" id="PTHR42847:SF8">
    <property type="entry name" value="CONSERVED PROTEIN"/>
    <property type="match status" value="1"/>
</dbReference>
<dbReference type="Gene3D" id="3.20.20.30">
    <property type="entry name" value="Luciferase-like domain"/>
    <property type="match status" value="1"/>
</dbReference>
<dbReference type="InterPro" id="IPR019952">
    <property type="entry name" value="F420_OxRdatse_Rv1855c_pred"/>
</dbReference>
<keyword evidence="1" id="KW-0285">Flavoprotein</keyword>
<keyword evidence="3 6" id="KW-0560">Oxidoreductase</keyword>
<dbReference type="EMBL" id="JASXSZ010000006">
    <property type="protein sequence ID" value="MDL9981242.1"/>
    <property type="molecule type" value="Genomic_DNA"/>
</dbReference>
<keyword evidence="4" id="KW-0503">Monooxygenase</keyword>
<dbReference type="RefSeq" id="WP_286290271.1">
    <property type="nucleotide sequence ID" value="NZ_JASXSZ010000006.1"/>
</dbReference>
<dbReference type="InterPro" id="IPR050172">
    <property type="entry name" value="SsuD_RutA_monooxygenase"/>
</dbReference>
<dbReference type="EC" id="1.-.-.-" evidence="6"/>
<evidence type="ECO:0000256" key="2">
    <source>
        <dbReference type="ARBA" id="ARBA00022643"/>
    </source>
</evidence>
<dbReference type="Pfam" id="PF00296">
    <property type="entry name" value="Bac_luciferase"/>
    <property type="match status" value="1"/>
</dbReference>